<dbReference type="HOGENOM" id="CLU_989597_0_0_10"/>
<accession>W0F4K7</accession>
<gene>
    <name evidence="2" type="ORF">NIASO_17425</name>
</gene>
<sequence>MSTNHFPIYSSNRRKGDRGVTFVRSIVEDQYEWIFRPTHVEDDFGIDGYFDIIGTDNSVTGKYLGVQIKTGESYFKNQTSTGWKYTGEHKHLNYFLNCDFPILIIIVDLGQQQAYWAEFDINKTDKIGLGWSLTIPKENILDISAKESIRELAGDVIDYMSQIEYQWEVNRKIKDSSLVLLNVSKAEIENGDVSGFVELLERLTINDDMIKKARGKISFLIDGYNYDLREVYEIPEIRSWVKKVIPVFKYWGYFLNMNFNIQRLAGLRVLHVCSVDLYVKSTNDIKREKYIEYNKEQSVEFMKQLFHWLNEFTEKYKLSENVNKDQSAQIAKVLFDYDMH</sequence>
<reference evidence="2 3" key="1">
    <citation type="submission" date="2013-12" db="EMBL/GenBank/DDBJ databases">
        <authorList>
            <consortium name="DOE Joint Genome Institute"/>
            <person name="Eisen J."/>
            <person name="Huntemann M."/>
            <person name="Han J."/>
            <person name="Chen A."/>
            <person name="Kyrpides N."/>
            <person name="Mavromatis K."/>
            <person name="Markowitz V."/>
            <person name="Palaniappan K."/>
            <person name="Ivanova N."/>
            <person name="Schaumberg A."/>
            <person name="Pati A."/>
            <person name="Liolios K."/>
            <person name="Nordberg H.P."/>
            <person name="Cantor M.N."/>
            <person name="Hua S.X."/>
            <person name="Woyke T."/>
        </authorList>
    </citation>
    <scope>NUCLEOTIDE SEQUENCE [LARGE SCALE GENOMIC DNA]</scope>
    <source>
        <strain evidence="3">DSM 19437</strain>
    </source>
</reference>
<dbReference type="InterPro" id="IPR025375">
    <property type="entry name" value="DUF4365"/>
</dbReference>
<dbReference type="EMBL" id="CP007035">
    <property type="protein sequence ID" value="AHF17947.1"/>
    <property type="molecule type" value="Genomic_DNA"/>
</dbReference>
<evidence type="ECO:0000313" key="3">
    <source>
        <dbReference type="Proteomes" id="UP000003586"/>
    </source>
</evidence>
<dbReference type="KEGG" id="nso:NIASO_17425"/>
<proteinExistence type="predicted"/>
<keyword evidence="3" id="KW-1185">Reference proteome</keyword>
<dbReference type="AlphaFoldDB" id="W0F4K7"/>
<feature type="domain" description="DUF4365" evidence="1">
    <location>
        <begin position="18"/>
        <end position="153"/>
    </location>
</feature>
<evidence type="ECO:0000259" key="1">
    <source>
        <dbReference type="Pfam" id="PF14280"/>
    </source>
</evidence>
<protein>
    <recommendedName>
        <fullName evidence="1">DUF4365 domain-containing protein</fullName>
    </recommendedName>
</protein>
<dbReference type="RefSeq" id="WP_008587625.1">
    <property type="nucleotide sequence ID" value="NZ_CP007035.1"/>
</dbReference>
<dbReference type="Pfam" id="PF14280">
    <property type="entry name" value="DUF4365"/>
    <property type="match status" value="1"/>
</dbReference>
<dbReference type="Proteomes" id="UP000003586">
    <property type="component" value="Chromosome"/>
</dbReference>
<evidence type="ECO:0000313" key="2">
    <source>
        <dbReference type="EMBL" id="AHF17947.1"/>
    </source>
</evidence>
<dbReference type="OrthoDB" id="4951670at2"/>
<name>W0F4K7_9BACT</name>
<organism evidence="2 3">
    <name type="scientific">Niabella soli DSM 19437</name>
    <dbReference type="NCBI Taxonomy" id="929713"/>
    <lineage>
        <taxon>Bacteria</taxon>
        <taxon>Pseudomonadati</taxon>
        <taxon>Bacteroidota</taxon>
        <taxon>Chitinophagia</taxon>
        <taxon>Chitinophagales</taxon>
        <taxon>Chitinophagaceae</taxon>
        <taxon>Niabella</taxon>
    </lineage>
</organism>
<dbReference type="eggNOG" id="COG5474">
    <property type="taxonomic scope" value="Bacteria"/>
</dbReference>